<feature type="region of interest" description="Disordered" evidence="1">
    <location>
        <begin position="2003"/>
        <end position="2046"/>
    </location>
</feature>
<feature type="non-terminal residue" evidence="2">
    <location>
        <position position="3048"/>
    </location>
</feature>
<dbReference type="EMBL" id="HACG01048070">
    <property type="protein sequence ID" value="CEK94935.1"/>
    <property type="molecule type" value="Transcribed_RNA"/>
</dbReference>
<feature type="compositionally biased region" description="Acidic residues" evidence="1">
    <location>
        <begin position="2032"/>
        <end position="2043"/>
    </location>
</feature>
<proteinExistence type="predicted"/>
<evidence type="ECO:0008006" key="3">
    <source>
        <dbReference type="Google" id="ProtNLM"/>
    </source>
</evidence>
<evidence type="ECO:0000313" key="2">
    <source>
        <dbReference type="EMBL" id="CEK94935.1"/>
    </source>
</evidence>
<protein>
    <recommendedName>
        <fullName evidence="3">VWFD domain-containing protein</fullName>
    </recommendedName>
</protein>
<accession>A0A0B7BS35</accession>
<sequence length="3048" mass="337760">NSSTGQSTNSSSSQSSNSSSNQSSNSSSGQWSNSSSEWNSTFWWYSYMYYREDSSWTLTDWTRYFSQVRNRTVQSRTWNFTEWYNFMNLSGEFKCNSKSFVQVESAIILIIQEALTMQVDERDDICVSFKATNKLAKSIVEECQELEEDWNSFSTMSVLHYIFRSRVSEYKTTQRIICSAYEVDSSESMGSSDIDGQVEHMCDRVKITDSLLAFLRLELNSDNGATGCSDASLVLETVQMAQQSCPWEVRSALSIITTQLRGYWVTMCTSPTCNIEYADIALSSALMVLGELDSNVTHTQNVKEGVCMPLKMVMATVTNHTIDCQSSSYSSISKKNELVKREYVKRCGEIPQGPVPCVVVQPDFSKVTASIGRSFFFNRTVLCQAVKMVNETNDATSQYCNENVSRSFVSTLVNNCTSAYDNTSMLMARQILLSRGCLNAQGINDYTIRKAETFISYIQRYVSDAGNRSVCANQRILENVVINATISILAGESDSMFCLYAQDDINRWFSSCGIDERYKNNITATFSLVCPQTLKQPGCNYSAVVDCFYASSMMMSNQSNPQILDQCVNRTVANCSGPIPAEAQDTLRSLVATGIYSPPSNSSAPCTCDPAAAVNCIMDVHHLAKQITPDWLGLCPLVPESETCARSYVQGCDDCKKSTVLEIVHKLNSQLEETCVAPPVTKCAALSAMKCVTDLANFQNSSGYGNDTICIKITITRQCVYENTENCDDLTTLSVTRNLEQVISKWTNLNCQPPEDQLKTCSAVFEGRIYAILGVNTNSMYSAMLKNNSVIWNQFNEFCMEVDFSWACINASLSLQENRTGALIVRQTLEALYKSVIKVCNKTSNQQLQCYSCQGDGQTSCTNGRTIATCNDMEICETTTSVVQNGSKVISRGCSPRNECRAGCDKYGCTYCCSDNMCNSLDNGPIEGTCNLTAVASCVFSFSDSYIETQDFQCSSANVALACISKQSQQCDFGGVASVVVSLTRLDLSVGIYQCLLQEADQTCDLMSYAATSIYISSQTSISLYDKNGLCGIVAESRSRVSQAAVSCTKNQYLAIEQTQISLEASIGFLDCTDTFNFTINNVCRPFNALLCVESAMKVTDVKHNLTCQSFTDIIACMRAELIECTSATELTLVNIQVEVLKTFLPAQSNCTDVKLTNSQNLTMIGIASCLNNFFEELAALPIDGLFNATYDLQSCLFNATKTSTYSLTVTQEILINIITQFIEYIIEFDLQNYLQLEVEVSETCRSNLSMTIREHSITLFSLPFMSLPQQGEVCSGLVDSLTILTSACDTTVVADVFKLLDFFHERLLIGYCPDIEPIPRCLISRAEECYEKFTTYFGFGMGDNLCLEASNFVECAVSYTATCKYEDLKIFHSQAAIATDFISVSCAHNSDLVATARCTLLNRMEAQPGCNPTALPECTKITKSNCSGIEATAACLTNTIGSCISNLPSNDLVGYLDEISECRYGDNSHSNDASILTQSCSSQSLTCNLTKSESCLTDLLNSINSSSINTEKARQCLEENYNCLGSLQLLINEHIDRFAILEFWIQEITPTWSRYESHVIIELLTLSSLINNFLSQNSVVTLQLWDVCWHLFGIFEKIEQISVTYPDQVFSSTARSIESIKFTISDMCNNTRDVAQEITLPSDGIENPACPVVLINANVNILISRIITEFYTLRNFTGESVCSMYIRLNQTLEASADASLSLSRCSSGFSAKVRFVSKIALSLLGNTCQVSNSDVERCDVQRVEGCVNTLYSNFISLGVNQTVPGLCMNFEETKACIQKYSYRCDKSSLYYIDWIFSSVSISVEQKCASPASIAGCDNGEETPETCDKSKAIKCSIDQFKSFVNPFLSKDTKCRRLAQNLECIHQFTEGCAGFLPMLVNQGAEEALERLSFLGCASDNADTSFGCHVGCWVNKAYMCFDVFNSQVTDRMWIGTQHASCQYINALRTCVTQNTVSCHANESTTVMQALDVILTKFPGNQDSCVDIVQCSKDFSDLVRQIANVKTDDQNSDHNDDNNGGEETDSKEEARNDDNEMESGEDENNDDNILVPSLPSLNTLCVKVDESLKCLERGFQLLPEKKGKILMPFTREIYAAVEQRCSNTRVLECYYCKNEGSYKNCEVNTEICPYTDSACMFRQTLTNDGVKYSAGCTQVKTCGEDTSDVRNYYCSSGLCNNKANSLKTCELEPATCRWDLSLKCATDFFTHYLESDNVNCSQVTYNLGCIQKYAYGCSNSKNLIDIVNKIFINFASTICVVNAGPSDCQSLVISSMQTVLRSAYISEGNSVCLVLQETIDSVNTLIASGTCSEEGKVSLEMVLNFYSSIAGNYCSDDECPEMSLVDYFTEQKHLCSGHIFDGIINIYEAYGELAKNGSDRDCGTCADQALSARHYLKNCNISNFVNNQLNSLDNALTDQCQIPAQSSLPAVCSGMCQSSVVLQYTDQVITAIQIQNNLMCWYVSQVQEVYMSYTAGCSSVQQLDVINYVNLKLGRYIKQCQKSSYFVFELSFKNDIYYSAVWMSYQFQNKIQSAFQSNDKEEACQAVEEMKAYSWNIPDLLYDMITGSYKDILDYLEKEDVCGDLDRSRRDTPVCQLDKLSDLMSVLIVPPNIATAPINSRNKLCQYLVLELEETKTLVAECADGLSKFQLAIYNAVRSNAIEKRDLYCVPLHYEESTCNFELMTQCRAEFDQLSGYATVQLDSLCRTAKFALECTLRFSQNCTNSTANATATFIQETTKFVMKQILGNNCSYLTPYFYCGGPVAVAEPACDLSKAQKCRSGLAFDFTRVDDPAYCHALKDNVTCVQSAVYGCQADQVASIAWPKTAKNGMCNISDASLNNVCQSLPRCSTKSLSACFANVALTSCSSLQAAVTCMTIYLNNNKQCQTSLESSLVQIYYATFYSTLASSCGVVFNVSIPNPYGSACVDKLVNAVDVALSIRKNNTASEVLFYIYSTVAACLNQSSMEYNPVTIMLQETIYTLIKLSGSVQLTEYNTNIDIYYKDTDNCFFSRAKSCLAAQIVRTCSLKLLTLDEKNDLCDSWNSNLADNCIKDSL</sequence>
<feature type="region of interest" description="Disordered" evidence="1">
    <location>
        <begin position="1"/>
        <end position="36"/>
    </location>
</feature>
<gene>
    <name evidence="2" type="primary">ORF204574</name>
</gene>
<feature type="compositionally biased region" description="Basic and acidic residues" evidence="1">
    <location>
        <begin position="2003"/>
        <end position="2014"/>
    </location>
</feature>
<reference evidence="2" key="1">
    <citation type="submission" date="2014-12" db="EMBL/GenBank/DDBJ databases">
        <title>Insight into the proteome of Arion vulgaris.</title>
        <authorList>
            <person name="Aradska J."/>
            <person name="Bulat T."/>
            <person name="Smidak R."/>
            <person name="Sarate P."/>
            <person name="Gangsoo J."/>
            <person name="Sialana F."/>
            <person name="Bilban M."/>
            <person name="Lubec G."/>
        </authorList>
    </citation>
    <scope>NUCLEOTIDE SEQUENCE</scope>
    <source>
        <tissue evidence="2">Skin</tissue>
    </source>
</reference>
<dbReference type="CDD" id="cd00117">
    <property type="entry name" value="TFP"/>
    <property type="match status" value="1"/>
</dbReference>
<feature type="non-terminal residue" evidence="2">
    <location>
        <position position="1"/>
    </location>
</feature>
<name>A0A0B7BS35_9EUPU</name>
<evidence type="ECO:0000256" key="1">
    <source>
        <dbReference type="SAM" id="MobiDB-lite"/>
    </source>
</evidence>
<organism evidence="2">
    <name type="scientific">Arion vulgaris</name>
    <dbReference type="NCBI Taxonomy" id="1028688"/>
    <lineage>
        <taxon>Eukaryota</taxon>
        <taxon>Metazoa</taxon>
        <taxon>Spiralia</taxon>
        <taxon>Lophotrochozoa</taxon>
        <taxon>Mollusca</taxon>
        <taxon>Gastropoda</taxon>
        <taxon>Heterobranchia</taxon>
        <taxon>Euthyneura</taxon>
        <taxon>Panpulmonata</taxon>
        <taxon>Eupulmonata</taxon>
        <taxon>Stylommatophora</taxon>
        <taxon>Helicina</taxon>
        <taxon>Arionoidea</taxon>
        <taxon>Arionidae</taxon>
        <taxon>Arion</taxon>
    </lineage>
</organism>